<evidence type="ECO:0000313" key="2">
    <source>
        <dbReference type="EMBL" id="GCC53710.1"/>
    </source>
</evidence>
<dbReference type="InterPro" id="IPR023393">
    <property type="entry name" value="START-like_dom_sf"/>
</dbReference>
<name>A0A401UFT7_9BACT</name>
<reference evidence="2 3" key="1">
    <citation type="submission" date="2018-11" db="EMBL/GenBank/DDBJ databases">
        <title>Chryseotalea sanarue gen. nov., sp., nov., a member of the family Cytophagaceae, isolated from a brackish lake in Hamamatsu Japan.</title>
        <authorList>
            <person name="Maejima Y."/>
            <person name="Iino T."/>
            <person name="Muraguchi Y."/>
            <person name="Fukuda K."/>
            <person name="Ohkuma M."/>
            <person name="Moriuchi R."/>
            <person name="Dohra H."/>
            <person name="Kimbara K."/>
            <person name="Shintani M."/>
        </authorList>
    </citation>
    <scope>NUCLEOTIDE SEQUENCE [LARGE SCALE GENOMIC DNA]</scope>
    <source>
        <strain evidence="2 3">Ys</strain>
    </source>
</reference>
<organism evidence="2 3">
    <name type="scientific">Chryseotalea sanaruensis</name>
    <dbReference type="NCBI Taxonomy" id="2482724"/>
    <lineage>
        <taxon>Bacteria</taxon>
        <taxon>Pseudomonadati</taxon>
        <taxon>Bacteroidota</taxon>
        <taxon>Cytophagia</taxon>
        <taxon>Cytophagales</taxon>
        <taxon>Chryseotaleaceae</taxon>
        <taxon>Chryseotalea</taxon>
    </lineage>
</organism>
<comment type="caution">
    <text evidence="2">The sequence shown here is derived from an EMBL/GenBank/DDBJ whole genome shotgun (WGS) entry which is preliminary data.</text>
</comment>
<evidence type="ECO:0000313" key="3">
    <source>
        <dbReference type="Proteomes" id="UP000288227"/>
    </source>
</evidence>
<dbReference type="EMBL" id="BHXQ01000013">
    <property type="protein sequence ID" value="GCC53710.1"/>
    <property type="molecule type" value="Genomic_DNA"/>
</dbReference>
<evidence type="ECO:0000256" key="1">
    <source>
        <dbReference type="SAM" id="SignalP"/>
    </source>
</evidence>
<dbReference type="SUPFAM" id="SSF55961">
    <property type="entry name" value="Bet v1-like"/>
    <property type="match status" value="1"/>
</dbReference>
<dbReference type="RefSeq" id="WP_127124365.1">
    <property type="nucleotide sequence ID" value="NZ_BHXQ01000013.1"/>
</dbReference>
<dbReference type="AlphaFoldDB" id="A0A401UFT7"/>
<dbReference type="InterPro" id="IPR019587">
    <property type="entry name" value="Polyketide_cyclase/dehydratase"/>
</dbReference>
<proteinExistence type="predicted"/>
<keyword evidence="1" id="KW-0732">Signal</keyword>
<protein>
    <submittedName>
        <fullName evidence="2">Polyketide cyclase</fullName>
    </submittedName>
</protein>
<dbReference type="CDD" id="cd07821">
    <property type="entry name" value="PYR_PYL_RCAR_like"/>
    <property type="match status" value="1"/>
</dbReference>
<sequence>MKITGRVITSTILFGISGVCCLFAQTTDDQYKTSRMDKLATPHTEEFVVNAPIEKVFDFIVAEDVLPKILKKYFIIPAVTGSKIHQGDWLTPGSYRTVFFANGDTLKEELTNFDRPTYFAYKVSEFSSFQRRFASHGTGQWWFTANGDKTEVKWTYTFYAKSRFKRFFLKPFINHDFRTYMKRSIKLIKEQIENGK</sequence>
<feature type="chain" id="PRO_5019219226" evidence="1">
    <location>
        <begin position="25"/>
        <end position="196"/>
    </location>
</feature>
<accession>A0A401UFT7</accession>
<gene>
    <name evidence="2" type="ORF">SanaruYs_39550</name>
</gene>
<dbReference type="Proteomes" id="UP000288227">
    <property type="component" value="Unassembled WGS sequence"/>
</dbReference>
<dbReference type="OrthoDB" id="336698at2"/>
<keyword evidence="3" id="KW-1185">Reference proteome</keyword>
<dbReference type="Gene3D" id="3.30.530.20">
    <property type="match status" value="1"/>
</dbReference>
<feature type="signal peptide" evidence="1">
    <location>
        <begin position="1"/>
        <end position="24"/>
    </location>
</feature>
<dbReference type="Pfam" id="PF10604">
    <property type="entry name" value="Polyketide_cyc2"/>
    <property type="match status" value="1"/>
</dbReference>